<gene>
    <name evidence="3" type="ORF">HU230_16755</name>
</gene>
<dbReference type="InterPro" id="IPR010982">
    <property type="entry name" value="Lambda_DNA-bd_dom_sf"/>
</dbReference>
<sequence>MSDLSKIKKFLDDDYRASYLDSHVKGSVAYQIQALREELGLNQTAFGALVGMPQSVISRLENAEGGSVNVNTLLKIAHGLKIGLAIKFCGFDSILAEDVTPVGLSVENIQSTIDRLALAKPLAPQSTVVVVTATKYPALESNRTWQTSSLPNQPSASIQRFPGSGTPSSGTFMLTQVTPA</sequence>
<dbReference type="RefSeq" id="WP_176531039.1">
    <property type="nucleotide sequence ID" value="NZ_CP088022.1"/>
</dbReference>
<evidence type="ECO:0000259" key="2">
    <source>
        <dbReference type="PROSITE" id="PS50943"/>
    </source>
</evidence>
<feature type="compositionally biased region" description="Polar residues" evidence="1">
    <location>
        <begin position="145"/>
        <end position="158"/>
    </location>
</feature>
<comment type="caution">
    <text evidence="3">The sequence shown here is derived from an EMBL/GenBank/DDBJ whole genome shotgun (WGS) entry which is preliminary data.</text>
</comment>
<dbReference type="GO" id="GO:0003677">
    <property type="term" value="F:DNA binding"/>
    <property type="evidence" value="ECO:0007669"/>
    <property type="project" value="InterPro"/>
</dbReference>
<feature type="region of interest" description="Disordered" evidence="1">
    <location>
        <begin position="145"/>
        <end position="172"/>
    </location>
</feature>
<dbReference type="SMART" id="SM00530">
    <property type="entry name" value="HTH_XRE"/>
    <property type="match status" value="1"/>
</dbReference>
<organism evidence="3">
    <name type="scientific">Bradyrhizobium quebecense</name>
    <dbReference type="NCBI Taxonomy" id="2748629"/>
    <lineage>
        <taxon>Bacteria</taxon>
        <taxon>Pseudomonadati</taxon>
        <taxon>Pseudomonadota</taxon>
        <taxon>Alphaproteobacteria</taxon>
        <taxon>Hyphomicrobiales</taxon>
        <taxon>Nitrobacteraceae</taxon>
        <taxon>Bradyrhizobium</taxon>
    </lineage>
</organism>
<dbReference type="AlphaFoldDB" id="A0A974AD90"/>
<feature type="domain" description="HTH cro/C1-type" evidence="2">
    <location>
        <begin position="32"/>
        <end position="89"/>
    </location>
</feature>
<evidence type="ECO:0000256" key="1">
    <source>
        <dbReference type="SAM" id="MobiDB-lite"/>
    </source>
</evidence>
<dbReference type="PROSITE" id="PS50943">
    <property type="entry name" value="HTH_CROC1"/>
    <property type="match status" value="1"/>
</dbReference>
<dbReference type="Gene3D" id="1.10.260.40">
    <property type="entry name" value="lambda repressor-like DNA-binding domains"/>
    <property type="match status" value="1"/>
</dbReference>
<reference evidence="3" key="1">
    <citation type="submission" date="2020-06" db="EMBL/GenBank/DDBJ databases">
        <title>Whole Genome Sequence of Bradyrhizobium sp. Strain 66S1MB.</title>
        <authorList>
            <person name="Bromfield E."/>
            <person name="Cloutier S."/>
        </authorList>
    </citation>
    <scope>NUCLEOTIDE SEQUENCE</scope>
    <source>
        <strain evidence="3">66S1MB</strain>
    </source>
</reference>
<dbReference type="Pfam" id="PF01381">
    <property type="entry name" value="HTH_3"/>
    <property type="match status" value="1"/>
</dbReference>
<dbReference type="EMBL" id="JABWSX010000001">
    <property type="protein sequence ID" value="NVL07351.1"/>
    <property type="molecule type" value="Genomic_DNA"/>
</dbReference>
<name>A0A974AD90_9BRAD</name>
<protein>
    <submittedName>
        <fullName evidence="3">Helix-turn-helix transcriptional regulator</fullName>
    </submittedName>
</protein>
<accession>A0A974AD90</accession>
<dbReference type="InterPro" id="IPR001387">
    <property type="entry name" value="Cro/C1-type_HTH"/>
</dbReference>
<dbReference type="SUPFAM" id="SSF47413">
    <property type="entry name" value="lambda repressor-like DNA-binding domains"/>
    <property type="match status" value="1"/>
</dbReference>
<evidence type="ECO:0000313" key="3">
    <source>
        <dbReference type="EMBL" id="NVL07351.1"/>
    </source>
</evidence>
<proteinExistence type="predicted"/>
<dbReference type="CDD" id="cd00093">
    <property type="entry name" value="HTH_XRE"/>
    <property type="match status" value="1"/>
</dbReference>